<evidence type="ECO:0000313" key="2">
    <source>
        <dbReference type="EMBL" id="MBM7613644.1"/>
    </source>
</evidence>
<keyword evidence="3" id="KW-1185">Reference proteome</keyword>
<organism evidence="2 3">
    <name type="scientific">Alkaliphilus hydrothermalis</name>
    <dbReference type="NCBI Taxonomy" id="1482730"/>
    <lineage>
        <taxon>Bacteria</taxon>
        <taxon>Bacillati</taxon>
        <taxon>Bacillota</taxon>
        <taxon>Clostridia</taxon>
        <taxon>Peptostreptococcales</taxon>
        <taxon>Natronincolaceae</taxon>
        <taxon>Alkaliphilus</taxon>
    </lineage>
</organism>
<proteinExistence type="predicted"/>
<dbReference type="PANTHER" id="PTHR43792">
    <property type="entry name" value="GNAT FAMILY, PUTATIVE (AFU_ORTHOLOGUE AFUA_3G00765)-RELATED-RELATED"/>
    <property type="match status" value="1"/>
</dbReference>
<reference evidence="2 3" key="1">
    <citation type="submission" date="2021-01" db="EMBL/GenBank/DDBJ databases">
        <title>Genomic Encyclopedia of Type Strains, Phase IV (KMG-IV): sequencing the most valuable type-strain genomes for metagenomic binning, comparative biology and taxonomic classification.</title>
        <authorList>
            <person name="Goeker M."/>
        </authorList>
    </citation>
    <scope>NUCLEOTIDE SEQUENCE [LARGE SCALE GENOMIC DNA]</scope>
    <source>
        <strain evidence="2 3">DSM 25890</strain>
    </source>
</reference>
<dbReference type="SUPFAM" id="SSF55729">
    <property type="entry name" value="Acyl-CoA N-acyltransferases (Nat)"/>
    <property type="match status" value="1"/>
</dbReference>
<dbReference type="InterPro" id="IPR051531">
    <property type="entry name" value="N-acetyltransferase"/>
</dbReference>
<evidence type="ECO:0000313" key="3">
    <source>
        <dbReference type="Proteomes" id="UP001314796"/>
    </source>
</evidence>
<feature type="domain" description="N-acetyltransferase" evidence="1">
    <location>
        <begin position="16"/>
        <end position="173"/>
    </location>
</feature>
<protein>
    <submittedName>
        <fullName evidence="2">RimJ/RimL family protein N-acetyltransferase</fullName>
    </submittedName>
</protein>
<dbReference type="Pfam" id="PF13302">
    <property type="entry name" value="Acetyltransf_3"/>
    <property type="match status" value="1"/>
</dbReference>
<dbReference type="RefSeq" id="WP_204399929.1">
    <property type="nucleotide sequence ID" value="NZ_JAFBEE010000001.1"/>
</dbReference>
<accession>A0ABS2NM40</accession>
<dbReference type="Gene3D" id="3.40.630.30">
    <property type="match status" value="1"/>
</dbReference>
<dbReference type="Proteomes" id="UP001314796">
    <property type="component" value="Unassembled WGS sequence"/>
</dbReference>
<comment type="caution">
    <text evidence="2">The sequence shown here is derived from an EMBL/GenBank/DDBJ whole genome shotgun (WGS) entry which is preliminary data.</text>
</comment>
<dbReference type="InterPro" id="IPR000182">
    <property type="entry name" value="GNAT_dom"/>
</dbReference>
<name>A0ABS2NM40_9FIRM</name>
<gene>
    <name evidence="2" type="ORF">JOC73_000152</name>
</gene>
<evidence type="ECO:0000259" key="1">
    <source>
        <dbReference type="PROSITE" id="PS51186"/>
    </source>
</evidence>
<dbReference type="InterPro" id="IPR016181">
    <property type="entry name" value="Acyl_CoA_acyltransferase"/>
</dbReference>
<sequence length="185" mass="21128">MEQQTITQPILETNRLILRPFELTDAKRVQELAGDERIASTTLNIPHPYKDGMAEAWINTHDKNLQEKIAITYAITLKEGNVLVGAIGLMLKVFNKAEMAYWVGVPYWGKGYCSEAGKALMKFGFDELELNKIYALCMKGNRGSSKVMEKMGMIFEGLKREDVMKWGEYVDLESYSILRKEYEGK</sequence>
<dbReference type="EMBL" id="JAFBEE010000001">
    <property type="protein sequence ID" value="MBM7613644.1"/>
    <property type="molecule type" value="Genomic_DNA"/>
</dbReference>
<dbReference type="PROSITE" id="PS51186">
    <property type="entry name" value="GNAT"/>
    <property type="match status" value="1"/>
</dbReference>